<organism evidence="2 3">
    <name type="scientific">Sungouiella intermedia</name>
    <dbReference type="NCBI Taxonomy" id="45354"/>
    <lineage>
        <taxon>Eukaryota</taxon>
        <taxon>Fungi</taxon>
        <taxon>Dikarya</taxon>
        <taxon>Ascomycota</taxon>
        <taxon>Saccharomycotina</taxon>
        <taxon>Pichiomycetes</taxon>
        <taxon>Metschnikowiaceae</taxon>
        <taxon>Sungouiella</taxon>
    </lineage>
</organism>
<sequence length="104" mass="12038">MPINNLNKERMDQITNQMLHAGAIGFLKGTLIALVTGYYFNYRFNHGHNARFFLMPYKTWYLVSWGIVGITFSAEVAKLNITKELAEEEDLKRNQYFSQELGGK</sequence>
<keyword evidence="1" id="KW-1133">Transmembrane helix</keyword>
<dbReference type="EMBL" id="LT635761">
    <property type="protein sequence ID" value="SGZ57116.1"/>
    <property type="molecule type" value="Genomic_DNA"/>
</dbReference>
<feature type="transmembrane region" description="Helical" evidence="1">
    <location>
        <begin position="21"/>
        <end position="40"/>
    </location>
</feature>
<keyword evidence="1" id="KW-0472">Membrane</keyword>
<protein>
    <submittedName>
        <fullName evidence="2">CIC11C00000001562</fullName>
    </submittedName>
</protein>
<accession>A0A1L0DKM8</accession>
<dbReference type="Proteomes" id="UP000182334">
    <property type="component" value="Chromosome VI"/>
</dbReference>
<feature type="transmembrane region" description="Helical" evidence="1">
    <location>
        <begin position="60"/>
        <end position="77"/>
    </location>
</feature>
<evidence type="ECO:0000313" key="3">
    <source>
        <dbReference type="Proteomes" id="UP000182334"/>
    </source>
</evidence>
<evidence type="ECO:0000313" key="2">
    <source>
        <dbReference type="EMBL" id="SGZ57116.1"/>
    </source>
</evidence>
<dbReference type="OrthoDB" id="4074036at2759"/>
<proteinExistence type="predicted"/>
<dbReference type="AlphaFoldDB" id="A0A1L0DKM8"/>
<reference evidence="2 3" key="1">
    <citation type="submission" date="2016-10" db="EMBL/GenBank/DDBJ databases">
        <authorList>
            <person name="de Groot N.N."/>
        </authorList>
    </citation>
    <scope>NUCLEOTIDE SEQUENCE [LARGE SCALE GENOMIC DNA]</scope>
    <source>
        <strain evidence="2 3">CBS 141442</strain>
    </source>
</reference>
<keyword evidence="1" id="KW-0812">Transmembrane</keyword>
<name>A0A1L0DKM8_9ASCO</name>
<evidence type="ECO:0000256" key="1">
    <source>
        <dbReference type="SAM" id="Phobius"/>
    </source>
</evidence>
<keyword evidence="3" id="KW-1185">Reference proteome</keyword>
<gene>
    <name evidence="2" type="ORF">SAMEA4029010_CIC11G00000001562</name>
</gene>